<keyword evidence="1" id="KW-1133">Transmembrane helix</keyword>
<keyword evidence="3" id="KW-1185">Reference proteome</keyword>
<reference evidence="2 3" key="1">
    <citation type="submission" date="2019-01" db="EMBL/GenBank/DDBJ databases">
        <title>Mucilaginibacter antarcticum sp. nov., isolated from antarctic soil.</title>
        <authorList>
            <person name="Yan Y.-Q."/>
            <person name="Du Z.-J."/>
        </authorList>
    </citation>
    <scope>NUCLEOTIDE SEQUENCE [LARGE SCALE GENOMIC DNA]</scope>
    <source>
        <strain evidence="2 3">F01003</strain>
    </source>
</reference>
<dbReference type="RefSeq" id="WP_128534741.1">
    <property type="nucleotide sequence ID" value="NZ_SBIW01000007.1"/>
</dbReference>
<dbReference type="EMBL" id="SBIW01000007">
    <property type="protein sequence ID" value="RWY50011.1"/>
    <property type="molecule type" value="Genomic_DNA"/>
</dbReference>
<protein>
    <recommendedName>
        <fullName evidence="4">VanZ-like domain-containing protein</fullName>
    </recommendedName>
</protein>
<evidence type="ECO:0000313" key="3">
    <source>
        <dbReference type="Proteomes" id="UP000286701"/>
    </source>
</evidence>
<proteinExistence type="predicted"/>
<feature type="transmembrane region" description="Helical" evidence="1">
    <location>
        <begin position="12"/>
        <end position="33"/>
    </location>
</feature>
<feature type="transmembrane region" description="Helical" evidence="1">
    <location>
        <begin position="76"/>
        <end position="97"/>
    </location>
</feature>
<dbReference type="AlphaFoldDB" id="A0A444ML31"/>
<keyword evidence="1" id="KW-0812">Transmembrane</keyword>
<evidence type="ECO:0008006" key="4">
    <source>
        <dbReference type="Google" id="ProtNLM"/>
    </source>
</evidence>
<name>A0A444ML31_9SPHI</name>
<feature type="transmembrane region" description="Helical" evidence="1">
    <location>
        <begin position="103"/>
        <end position="123"/>
    </location>
</feature>
<dbReference type="Proteomes" id="UP000286701">
    <property type="component" value="Unassembled WGS sequence"/>
</dbReference>
<feature type="transmembrane region" description="Helical" evidence="1">
    <location>
        <begin position="53"/>
        <end position="69"/>
    </location>
</feature>
<organism evidence="2 3">
    <name type="scientific">Mucilaginibacter gilvus</name>
    <dbReference type="NCBI Taxonomy" id="2305909"/>
    <lineage>
        <taxon>Bacteria</taxon>
        <taxon>Pseudomonadati</taxon>
        <taxon>Bacteroidota</taxon>
        <taxon>Sphingobacteriia</taxon>
        <taxon>Sphingobacteriales</taxon>
        <taxon>Sphingobacteriaceae</taxon>
        <taxon>Mucilaginibacter</taxon>
    </lineage>
</organism>
<evidence type="ECO:0000313" key="2">
    <source>
        <dbReference type="EMBL" id="RWY50011.1"/>
    </source>
</evidence>
<accession>A0A444ML31</accession>
<gene>
    <name evidence="2" type="ORF">EPL05_14695</name>
</gene>
<comment type="caution">
    <text evidence="2">The sequence shown here is derived from an EMBL/GenBank/DDBJ whole genome shotgun (WGS) entry which is preliminary data.</text>
</comment>
<keyword evidence="1" id="KW-0472">Membrane</keyword>
<evidence type="ECO:0000256" key="1">
    <source>
        <dbReference type="SAM" id="Phobius"/>
    </source>
</evidence>
<sequence>MGEKKSPFKFIASVKGIIVFMGFLLFNILLLSVKKTPFVQQYFQEVFTHTSNFIITSILMGTVSFIWILQGAPFKLVIWLGLVAILMNFAVEIFVTVLNTPDIIDAVYGTAGVVVTVLLMLVFNRLGLKEVVN</sequence>
<dbReference type="OrthoDB" id="5975840at2"/>